<dbReference type="STRING" id="714313.LSA_12850"/>
<reference evidence="3 4" key="1">
    <citation type="journal article" date="2011" name="Microb. Cell Fact.">
        <title>Genomic analysis reveals Lactobacillus sanfranciscensis as stable element in traditional sourdoughs.</title>
        <authorList>
            <person name="Vogel R.F."/>
            <person name="Pavlovic M."/>
            <person name="Ehrmann M.A."/>
            <person name="Wiezer A."/>
            <person name="Liesegang H."/>
            <person name="Offschanka S."/>
            <person name="Voget S."/>
            <person name="Angelov A."/>
            <person name="Bocker G."/>
            <person name="Liebl W."/>
        </authorList>
    </citation>
    <scope>NUCLEOTIDE SEQUENCE [LARGE SCALE GENOMIC DNA]</scope>
    <source>
        <strain evidence="3 4">TMW 1.1304</strain>
    </source>
</reference>
<accession>G2KUQ2</accession>
<dbReference type="Pfam" id="PF13333">
    <property type="entry name" value="rve_2"/>
    <property type="match status" value="1"/>
</dbReference>
<dbReference type="HOGENOM" id="CLU_027402_4_2_9"/>
<gene>
    <name evidence="3" type="ordered locus">LSA_12850</name>
</gene>
<dbReference type="eggNOG" id="COG2801">
    <property type="taxonomic scope" value="Bacteria"/>
</dbReference>
<dbReference type="InterPro" id="IPR012337">
    <property type="entry name" value="RNaseH-like_sf"/>
</dbReference>
<dbReference type="Proteomes" id="UP000001285">
    <property type="component" value="Chromosome"/>
</dbReference>
<name>G2KUQ2_FRUST</name>
<dbReference type="KEGG" id="lsn:LSA_12850"/>
<comment type="function">
    <text evidence="1">Involved in the transposition of the insertion sequence.</text>
</comment>
<dbReference type="InterPro" id="IPR036397">
    <property type="entry name" value="RNaseH_sf"/>
</dbReference>
<proteinExistence type="predicted"/>
<dbReference type="EMBL" id="CP002461">
    <property type="protein sequence ID" value="AEN99650.1"/>
    <property type="molecule type" value="Genomic_DNA"/>
</dbReference>
<evidence type="ECO:0000313" key="3">
    <source>
        <dbReference type="EMBL" id="AEN99650.1"/>
    </source>
</evidence>
<dbReference type="NCBIfam" id="NF033516">
    <property type="entry name" value="transpos_IS3"/>
    <property type="match status" value="1"/>
</dbReference>
<dbReference type="PANTHER" id="PTHR46889:SF5">
    <property type="entry name" value="INTEGRASE PROTEIN"/>
    <property type="match status" value="1"/>
</dbReference>
<evidence type="ECO:0000313" key="4">
    <source>
        <dbReference type="Proteomes" id="UP000001285"/>
    </source>
</evidence>
<evidence type="ECO:0000259" key="2">
    <source>
        <dbReference type="PROSITE" id="PS50994"/>
    </source>
</evidence>
<dbReference type="Pfam" id="PF13276">
    <property type="entry name" value="HTH_21"/>
    <property type="match status" value="1"/>
</dbReference>
<feature type="domain" description="Integrase catalytic" evidence="2">
    <location>
        <begin position="109"/>
        <end position="265"/>
    </location>
</feature>
<dbReference type="AlphaFoldDB" id="G2KUQ2"/>
<dbReference type="Gene3D" id="3.30.420.10">
    <property type="entry name" value="Ribonuclease H-like superfamily/Ribonuclease H"/>
    <property type="match status" value="1"/>
</dbReference>
<dbReference type="PROSITE" id="PS50994">
    <property type="entry name" value="INTEGRASE"/>
    <property type="match status" value="1"/>
</dbReference>
<keyword evidence="4" id="KW-1185">Reference proteome</keyword>
<dbReference type="PANTHER" id="PTHR46889">
    <property type="entry name" value="TRANSPOSASE INSF FOR INSERTION SEQUENCE IS3B-RELATED"/>
    <property type="match status" value="1"/>
</dbReference>
<dbReference type="SUPFAM" id="SSF53098">
    <property type="entry name" value="Ribonuclease H-like"/>
    <property type="match status" value="1"/>
</dbReference>
<protein>
    <recommendedName>
        <fullName evidence="2">Integrase catalytic domain-containing protein</fullName>
    </recommendedName>
</protein>
<dbReference type="GO" id="GO:0003676">
    <property type="term" value="F:nucleic acid binding"/>
    <property type="evidence" value="ECO:0007669"/>
    <property type="project" value="InterPro"/>
</dbReference>
<dbReference type="GO" id="GO:0015074">
    <property type="term" value="P:DNA integration"/>
    <property type="evidence" value="ECO:0007669"/>
    <property type="project" value="InterPro"/>
</dbReference>
<dbReference type="InterPro" id="IPR025948">
    <property type="entry name" value="HTH-like_dom"/>
</dbReference>
<dbReference type="Pfam" id="PF00665">
    <property type="entry name" value="rve"/>
    <property type="match status" value="1"/>
</dbReference>
<dbReference type="InterPro" id="IPR048020">
    <property type="entry name" value="Transpos_IS3"/>
</dbReference>
<sequence length="265" mass="31497">MPLVNRFLAENHRLTIILKALQVPRRTYYNWINYTPNYRKMLEEKVKPFLKEAWSKNYKAYGAPRLKVALQRELGINFSIRRITRLMKELGIRSLMCRRLKKPGTHVDYDQRPNLIKNLSGKSIWRADITYLQLENGVWVYLSTVFDDQTYKILSQKVSKHMTSKLVSHTLIEALKKNKKPEYLHSDMGSQYTSSIFEHVLEGHEIRHSYSQKGHPYDNGPIEAFHSILKREFAFQTRFTSFEDVVLKTENYIHWYNTERIRIAV</sequence>
<dbReference type="InterPro" id="IPR050900">
    <property type="entry name" value="Transposase_IS3/IS150/IS904"/>
</dbReference>
<evidence type="ECO:0000256" key="1">
    <source>
        <dbReference type="ARBA" id="ARBA00002286"/>
    </source>
</evidence>
<dbReference type="InterPro" id="IPR001584">
    <property type="entry name" value="Integrase_cat-core"/>
</dbReference>
<organism evidence="3 4">
    <name type="scientific">Fructilactobacillus sanfranciscensis (strain TMW 1.1304)</name>
    <name type="common">Lactobacillus sanfranciscensis</name>
    <dbReference type="NCBI Taxonomy" id="714313"/>
    <lineage>
        <taxon>Bacteria</taxon>
        <taxon>Bacillati</taxon>
        <taxon>Bacillota</taxon>
        <taxon>Bacilli</taxon>
        <taxon>Lactobacillales</taxon>
        <taxon>Lactobacillaceae</taxon>
        <taxon>Fructilactobacillus</taxon>
    </lineage>
</organism>